<dbReference type="PANTHER" id="PTHR36302">
    <property type="entry name" value="BLR7088 PROTEIN"/>
    <property type="match status" value="1"/>
</dbReference>
<keyword evidence="2" id="KW-1185">Reference proteome</keyword>
<dbReference type="SUPFAM" id="SSF110087">
    <property type="entry name" value="DR1885-like metal-binding protein"/>
    <property type="match status" value="1"/>
</dbReference>
<proteinExistence type="predicted"/>
<dbReference type="InterPro" id="IPR058248">
    <property type="entry name" value="Lxx211020-like"/>
</dbReference>
<dbReference type="InterPro" id="IPR007410">
    <property type="entry name" value="LpqE-like"/>
</dbReference>
<dbReference type="Pfam" id="PF04314">
    <property type="entry name" value="PCuAC"/>
    <property type="match status" value="1"/>
</dbReference>
<gene>
    <name evidence="1" type="ORF">FHD67_15905</name>
</gene>
<reference evidence="1 2" key="1">
    <citation type="submission" date="2019-06" db="EMBL/GenBank/DDBJ databases">
        <authorList>
            <person name="Li J."/>
        </authorList>
    </citation>
    <scope>NUCLEOTIDE SEQUENCE [LARGE SCALE GENOMIC DNA]</scope>
    <source>
        <strain evidence="1 2">CGMCC 1.8012</strain>
    </source>
</reference>
<dbReference type="PANTHER" id="PTHR36302:SF1">
    <property type="entry name" value="COPPER CHAPERONE PCU(A)C"/>
    <property type="match status" value="1"/>
</dbReference>
<dbReference type="Gene3D" id="2.60.40.1890">
    <property type="entry name" value="PCu(A)C copper chaperone"/>
    <property type="match status" value="1"/>
</dbReference>
<protein>
    <submittedName>
        <fullName evidence="1">Copper chaperone PCu(A)C</fullName>
    </submittedName>
</protein>
<evidence type="ECO:0000313" key="1">
    <source>
        <dbReference type="EMBL" id="TNH38278.1"/>
    </source>
</evidence>
<dbReference type="AlphaFoldDB" id="A0A5C4R3B4"/>
<accession>A0A5C4R3B4</accession>
<comment type="caution">
    <text evidence="1">The sequence shown here is derived from an EMBL/GenBank/DDBJ whole genome shotgun (WGS) entry which is preliminary data.</text>
</comment>
<organism evidence="1 2">
    <name type="scientific">Paracoccus haeundaensis</name>
    <dbReference type="NCBI Taxonomy" id="225362"/>
    <lineage>
        <taxon>Bacteria</taxon>
        <taxon>Pseudomonadati</taxon>
        <taxon>Pseudomonadota</taxon>
        <taxon>Alphaproteobacteria</taxon>
        <taxon>Rhodobacterales</taxon>
        <taxon>Paracoccaceae</taxon>
        <taxon>Paracoccus</taxon>
    </lineage>
</organism>
<dbReference type="Proteomes" id="UP000304880">
    <property type="component" value="Unassembled WGS sequence"/>
</dbReference>
<name>A0A5C4R3B4_9RHOB</name>
<dbReference type="EMBL" id="VDDC01000034">
    <property type="protein sequence ID" value="TNH38278.1"/>
    <property type="molecule type" value="Genomic_DNA"/>
</dbReference>
<sequence length="191" mass="20000">MMHGPAVPAGLLHVRNPGPCGAACARPGPIQGPCRMKLSILAAVAMLTPVAALAHDGMHANDAYARSTNPKVGAVFMQLENHRQVACTLQGVSSDAAERVELHTHVEEGGVMKMTRIEDGIAVAAGQTHALNRGGDHIMMLGLAEPLADGDTLTLSMDFGDCGTEEVQVVVDNQREDAAPADHDHGDHQGH</sequence>
<dbReference type="InterPro" id="IPR036182">
    <property type="entry name" value="PCuAC_sf"/>
</dbReference>
<evidence type="ECO:0000313" key="2">
    <source>
        <dbReference type="Proteomes" id="UP000304880"/>
    </source>
</evidence>